<name>W2TBN1_NECAM</name>
<dbReference type="OrthoDB" id="10133398at2759"/>
<gene>
    <name evidence="1" type="ORF">NECAME_18116</name>
</gene>
<dbReference type="KEGG" id="nai:NECAME_18116"/>
<proteinExistence type="predicted"/>
<dbReference type="EMBL" id="KI659476">
    <property type="protein sequence ID" value="ETN79450.1"/>
    <property type="molecule type" value="Genomic_DNA"/>
</dbReference>
<dbReference type="Proteomes" id="UP000053676">
    <property type="component" value="Unassembled WGS sequence"/>
</dbReference>
<accession>W2TBN1</accession>
<protein>
    <submittedName>
        <fullName evidence="1">Uncharacterized protein</fullName>
    </submittedName>
</protein>
<organism evidence="1 2">
    <name type="scientific">Necator americanus</name>
    <name type="common">Human hookworm</name>
    <dbReference type="NCBI Taxonomy" id="51031"/>
    <lineage>
        <taxon>Eukaryota</taxon>
        <taxon>Metazoa</taxon>
        <taxon>Ecdysozoa</taxon>
        <taxon>Nematoda</taxon>
        <taxon>Chromadorea</taxon>
        <taxon>Rhabditida</taxon>
        <taxon>Rhabditina</taxon>
        <taxon>Rhabditomorpha</taxon>
        <taxon>Strongyloidea</taxon>
        <taxon>Ancylostomatidae</taxon>
        <taxon>Bunostominae</taxon>
        <taxon>Necator</taxon>
    </lineage>
</organism>
<keyword evidence="2" id="KW-1185">Reference proteome</keyword>
<dbReference type="AlphaFoldDB" id="W2TBN1"/>
<sequence length="115" mass="13145">MIWLCSVPPNQALLSREWESLTGDSFVVDVRPLTDPVEGFIEVCKYAMKFSELSLEDNFQAYKVMSGQRLIDAHGLMRGVEIPDNLLDDSLDDLPYVELLYTWMAFRLIKTGKTP</sequence>
<evidence type="ECO:0000313" key="1">
    <source>
        <dbReference type="EMBL" id="ETN79450.1"/>
    </source>
</evidence>
<reference evidence="2" key="1">
    <citation type="journal article" date="2014" name="Nat. Genet.">
        <title>Genome of the human hookworm Necator americanus.</title>
        <authorList>
            <person name="Tang Y.T."/>
            <person name="Gao X."/>
            <person name="Rosa B.A."/>
            <person name="Abubucker S."/>
            <person name="Hallsworth-Pepin K."/>
            <person name="Martin J."/>
            <person name="Tyagi R."/>
            <person name="Heizer E."/>
            <person name="Zhang X."/>
            <person name="Bhonagiri-Palsikar V."/>
            <person name="Minx P."/>
            <person name="Warren W.C."/>
            <person name="Wang Q."/>
            <person name="Zhan B."/>
            <person name="Hotez P.J."/>
            <person name="Sternberg P.W."/>
            <person name="Dougall A."/>
            <person name="Gaze S.T."/>
            <person name="Mulvenna J."/>
            <person name="Sotillo J."/>
            <person name="Ranganathan S."/>
            <person name="Rabelo E.M."/>
            <person name="Wilson R.K."/>
            <person name="Felgner P.L."/>
            <person name="Bethony J."/>
            <person name="Hawdon J.M."/>
            <person name="Gasser R.B."/>
            <person name="Loukas A."/>
            <person name="Mitreva M."/>
        </authorList>
    </citation>
    <scope>NUCLEOTIDE SEQUENCE [LARGE SCALE GENOMIC DNA]</scope>
</reference>
<evidence type="ECO:0000313" key="2">
    <source>
        <dbReference type="Proteomes" id="UP000053676"/>
    </source>
</evidence>